<proteinExistence type="predicted"/>
<accession>A0A2V1APW4</accession>
<dbReference type="GeneID" id="37008931"/>
<evidence type="ECO:0000256" key="1">
    <source>
        <dbReference type="SAM" id="Phobius"/>
    </source>
</evidence>
<keyword evidence="1" id="KW-1133">Transmembrane helix</keyword>
<feature type="transmembrane region" description="Helical" evidence="1">
    <location>
        <begin position="262"/>
        <end position="286"/>
    </location>
</feature>
<keyword evidence="1" id="KW-0812">Transmembrane</keyword>
<comment type="caution">
    <text evidence="2">The sequence shown here is derived from an EMBL/GenBank/DDBJ whole genome shotgun (WGS) entry which is preliminary data.</text>
</comment>
<name>A0A2V1APW4_9ASCO</name>
<dbReference type="AlphaFoldDB" id="A0A2V1APW4"/>
<sequence length="323" mass="36035">MPGSNSESHASGNDEDIAEIPSESMALAHPPGSPSSVEGVFQQLLNRMALILEMTEIGSTFMNLGVSDGALLQFNSVFIDLAELKEPAAEACFVAVRSFREDIECCKDDRHRFRMIALYRIESFGNYLDGLSKLVEMPASLNKIQSCLTLIAGELSTPPITSTEISFDVEDLYSSLGGVAFDICLFWNREGKAYGLPRSVSSAIVALFGYNMIISIDIPCIIYRFREVGIKKPIAFDSLKYPGLSHGKEALPHLKRSQKRMVISALPILLIMCFYDIQYILAWMIVGLVKYTFCSLKTRTIRDRYSVERFFMLTSRGGADERN</sequence>
<dbReference type="VEuPathDB" id="FungiDB:CXQ85_003601"/>
<keyword evidence="3" id="KW-1185">Reference proteome</keyword>
<dbReference type="RefSeq" id="XP_025340684.1">
    <property type="nucleotide sequence ID" value="XM_025487236.1"/>
</dbReference>
<reference evidence="2 3" key="1">
    <citation type="submission" date="2017-12" db="EMBL/GenBank/DDBJ databases">
        <title>Genome Sequence of a Multidrug-Resistant Candida haemulonii Isolate from a Patient with Chronic Leg Ulcers in Israel.</title>
        <authorList>
            <person name="Chow N.A."/>
            <person name="Gade L."/>
            <person name="Batra D."/>
            <person name="Rowe L.A."/>
            <person name="Ben-Ami R."/>
            <person name="Loparev V.N."/>
            <person name="Litvintseva A.P."/>
        </authorList>
    </citation>
    <scope>NUCLEOTIDE SEQUENCE [LARGE SCALE GENOMIC DNA]</scope>
    <source>
        <strain evidence="2 3">B11899</strain>
    </source>
</reference>
<dbReference type="EMBL" id="PKFO01000002">
    <property type="protein sequence ID" value="PVH19744.1"/>
    <property type="molecule type" value="Genomic_DNA"/>
</dbReference>
<evidence type="ECO:0000313" key="2">
    <source>
        <dbReference type="EMBL" id="PVH19744.1"/>
    </source>
</evidence>
<feature type="transmembrane region" description="Helical" evidence="1">
    <location>
        <begin position="203"/>
        <end position="223"/>
    </location>
</feature>
<dbReference type="Proteomes" id="UP000244309">
    <property type="component" value="Unassembled WGS sequence"/>
</dbReference>
<keyword evidence="1" id="KW-0472">Membrane</keyword>
<evidence type="ECO:0000313" key="3">
    <source>
        <dbReference type="Proteomes" id="UP000244309"/>
    </source>
</evidence>
<protein>
    <submittedName>
        <fullName evidence="2">Uncharacterized protein</fullName>
    </submittedName>
</protein>
<organism evidence="2 3">
    <name type="scientific">Candidozyma haemuli</name>
    <dbReference type="NCBI Taxonomy" id="45357"/>
    <lineage>
        <taxon>Eukaryota</taxon>
        <taxon>Fungi</taxon>
        <taxon>Dikarya</taxon>
        <taxon>Ascomycota</taxon>
        <taxon>Saccharomycotina</taxon>
        <taxon>Pichiomycetes</taxon>
        <taxon>Metschnikowiaceae</taxon>
        <taxon>Candidozyma</taxon>
    </lineage>
</organism>
<gene>
    <name evidence="2" type="ORF">CXQ85_003601</name>
</gene>